<evidence type="ECO:0000313" key="2">
    <source>
        <dbReference type="Proteomes" id="UP000276133"/>
    </source>
</evidence>
<evidence type="ECO:0000313" key="1">
    <source>
        <dbReference type="EMBL" id="RNA04275.1"/>
    </source>
</evidence>
<keyword evidence="2" id="KW-1185">Reference proteome</keyword>
<sequence length="90" mass="10512">MKSLKNRGATSYVSSLLGSLSSELVVFVESVSGYFIFQFKVTLREFEMDLKPLFDRLIILSRTFKTFYLILSHLKFYLSNKMVNSNNKQR</sequence>
<gene>
    <name evidence="1" type="ORF">BpHYR1_029056</name>
</gene>
<name>A0A3M7PZU1_BRAPC</name>
<dbReference type="AlphaFoldDB" id="A0A3M7PZU1"/>
<comment type="caution">
    <text evidence="1">The sequence shown here is derived from an EMBL/GenBank/DDBJ whole genome shotgun (WGS) entry which is preliminary data.</text>
</comment>
<organism evidence="1 2">
    <name type="scientific">Brachionus plicatilis</name>
    <name type="common">Marine rotifer</name>
    <name type="synonym">Brachionus muelleri</name>
    <dbReference type="NCBI Taxonomy" id="10195"/>
    <lineage>
        <taxon>Eukaryota</taxon>
        <taxon>Metazoa</taxon>
        <taxon>Spiralia</taxon>
        <taxon>Gnathifera</taxon>
        <taxon>Rotifera</taxon>
        <taxon>Eurotatoria</taxon>
        <taxon>Monogononta</taxon>
        <taxon>Pseudotrocha</taxon>
        <taxon>Ploima</taxon>
        <taxon>Brachionidae</taxon>
        <taxon>Brachionus</taxon>
    </lineage>
</organism>
<accession>A0A3M7PZU1</accession>
<dbReference type="Proteomes" id="UP000276133">
    <property type="component" value="Unassembled WGS sequence"/>
</dbReference>
<reference evidence="1 2" key="1">
    <citation type="journal article" date="2018" name="Sci. Rep.">
        <title>Genomic signatures of local adaptation to the degree of environmental predictability in rotifers.</title>
        <authorList>
            <person name="Franch-Gras L."/>
            <person name="Hahn C."/>
            <person name="Garcia-Roger E.M."/>
            <person name="Carmona M.J."/>
            <person name="Serra M."/>
            <person name="Gomez A."/>
        </authorList>
    </citation>
    <scope>NUCLEOTIDE SEQUENCE [LARGE SCALE GENOMIC DNA]</scope>
    <source>
        <strain evidence="1">HYR1</strain>
    </source>
</reference>
<proteinExistence type="predicted"/>
<protein>
    <submittedName>
        <fullName evidence="1">Uncharacterized protein</fullName>
    </submittedName>
</protein>
<dbReference type="EMBL" id="REGN01008173">
    <property type="protein sequence ID" value="RNA04275.1"/>
    <property type="molecule type" value="Genomic_DNA"/>
</dbReference>